<dbReference type="Proteomes" id="UP000637980">
    <property type="component" value="Unassembled WGS sequence"/>
</dbReference>
<protein>
    <recommendedName>
        <fullName evidence="1">ABM domain-containing protein</fullName>
    </recommendedName>
</protein>
<evidence type="ECO:0000313" key="3">
    <source>
        <dbReference type="Proteomes" id="UP000637980"/>
    </source>
</evidence>
<evidence type="ECO:0000313" key="2">
    <source>
        <dbReference type="EMBL" id="GHB40193.1"/>
    </source>
</evidence>
<keyword evidence="3" id="KW-1185">Reference proteome</keyword>
<organism evidence="2 3">
    <name type="scientific">Pseudovibrio japonicus</name>
    <dbReference type="NCBI Taxonomy" id="366534"/>
    <lineage>
        <taxon>Bacteria</taxon>
        <taxon>Pseudomonadati</taxon>
        <taxon>Pseudomonadota</taxon>
        <taxon>Alphaproteobacteria</taxon>
        <taxon>Hyphomicrobiales</taxon>
        <taxon>Stappiaceae</taxon>
        <taxon>Pseudovibrio</taxon>
    </lineage>
</organism>
<proteinExistence type="predicted"/>
<dbReference type="Gene3D" id="3.30.70.100">
    <property type="match status" value="1"/>
</dbReference>
<dbReference type="InterPro" id="IPR007138">
    <property type="entry name" value="ABM_dom"/>
</dbReference>
<dbReference type="Pfam" id="PF03992">
    <property type="entry name" value="ABM"/>
    <property type="match status" value="1"/>
</dbReference>
<evidence type="ECO:0000259" key="1">
    <source>
        <dbReference type="PROSITE" id="PS51725"/>
    </source>
</evidence>
<name>A0ABQ3EHM0_9HYPH</name>
<dbReference type="SUPFAM" id="SSF54909">
    <property type="entry name" value="Dimeric alpha+beta barrel"/>
    <property type="match status" value="1"/>
</dbReference>
<dbReference type="RefSeq" id="WP_189437797.1">
    <property type="nucleotide sequence ID" value="NZ_BMXE01000006.1"/>
</dbReference>
<gene>
    <name evidence="2" type="ORF">GCM10007094_31870</name>
</gene>
<reference evidence="3" key="1">
    <citation type="journal article" date="2019" name="Int. J. Syst. Evol. Microbiol.">
        <title>The Global Catalogue of Microorganisms (GCM) 10K type strain sequencing project: providing services to taxonomists for standard genome sequencing and annotation.</title>
        <authorList>
            <consortium name="The Broad Institute Genomics Platform"/>
            <consortium name="The Broad Institute Genome Sequencing Center for Infectious Disease"/>
            <person name="Wu L."/>
            <person name="Ma J."/>
        </authorList>
    </citation>
    <scope>NUCLEOTIDE SEQUENCE [LARGE SCALE GENOMIC DNA]</scope>
    <source>
        <strain evidence="3">KCTC 12861</strain>
    </source>
</reference>
<dbReference type="EMBL" id="BMXE01000006">
    <property type="protein sequence ID" value="GHB40193.1"/>
    <property type="molecule type" value="Genomic_DNA"/>
</dbReference>
<dbReference type="InterPro" id="IPR011008">
    <property type="entry name" value="Dimeric_a/b-barrel"/>
</dbReference>
<feature type="domain" description="ABM" evidence="1">
    <location>
        <begin position="2"/>
        <end position="88"/>
    </location>
</feature>
<comment type="caution">
    <text evidence="2">The sequence shown here is derived from an EMBL/GenBank/DDBJ whole genome shotgun (WGS) entry which is preliminary data.</text>
</comment>
<dbReference type="PROSITE" id="PS51725">
    <property type="entry name" value="ABM"/>
    <property type="match status" value="1"/>
</dbReference>
<accession>A0ABQ3EHM0</accession>
<sequence length="94" mass="10491">MKLVTIEAKFSEGNALQAREIFERQSLSVRQMKGCLTYKFYNGGAGSIGIIQKWETQDAFEAYRRSDTFAVLGKELKPLMTEPPITTIAEINGG</sequence>